<name>A0ABS4GG53_9FIRM</name>
<accession>A0ABS4GG53</accession>
<dbReference type="RefSeq" id="WP_209512398.1">
    <property type="nucleotide sequence ID" value="NZ_JAGGKS010000007.1"/>
</dbReference>
<evidence type="ECO:0000256" key="1">
    <source>
        <dbReference type="SAM" id="Phobius"/>
    </source>
</evidence>
<dbReference type="Proteomes" id="UP001519342">
    <property type="component" value="Unassembled WGS sequence"/>
</dbReference>
<keyword evidence="1" id="KW-1133">Transmembrane helix</keyword>
<keyword evidence="1" id="KW-0472">Membrane</keyword>
<comment type="caution">
    <text evidence="2">The sequence shown here is derived from an EMBL/GenBank/DDBJ whole genome shotgun (WGS) entry which is preliminary data.</text>
</comment>
<organism evidence="2 3">
    <name type="scientific">Sedimentibacter acidaminivorans</name>
    <dbReference type="NCBI Taxonomy" id="913099"/>
    <lineage>
        <taxon>Bacteria</taxon>
        <taxon>Bacillati</taxon>
        <taxon>Bacillota</taxon>
        <taxon>Tissierellia</taxon>
        <taxon>Sedimentibacter</taxon>
    </lineage>
</organism>
<reference evidence="2 3" key="1">
    <citation type="submission" date="2021-03" db="EMBL/GenBank/DDBJ databases">
        <title>Genomic Encyclopedia of Type Strains, Phase IV (KMG-IV): sequencing the most valuable type-strain genomes for metagenomic binning, comparative biology and taxonomic classification.</title>
        <authorList>
            <person name="Goeker M."/>
        </authorList>
    </citation>
    <scope>NUCLEOTIDE SEQUENCE [LARGE SCALE GENOMIC DNA]</scope>
    <source>
        <strain evidence="2 3">DSM 24004</strain>
    </source>
</reference>
<feature type="transmembrane region" description="Helical" evidence="1">
    <location>
        <begin position="87"/>
        <end position="106"/>
    </location>
</feature>
<feature type="transmembrane region" description="Helical" evidence="1">
    <location>
        <begin position="12"/>
        <end position="34"/>
    </location>
</feature>
<protein>
    <submittedName>
        <fullName evidence="2">Energy-coupling factor transporter transmembrane protein EcfT</fullName>
    </submittedName>
</protein>
<proteinExistence type="predicted"/>
<evidence type="ECO:0000313" key="3">
    <source>
        <dbReference type="Proteomes" id="UP001519342"/>
    </source>
</evidence>
<feature type="transmembrane region" description="Helical" evidence="1">
    <location>
        <begin position="126"/>
        <end position="148"/>
    </location>
</feature>
<dbReference type="EMBL" id="JAGGKS010000007">
    <property type="protein sequence ID" value="MBP1926677.1"/>
    <property type="molecule type" value="Genomic_DNA"/>
</dbReference>
<gene>
    <name evidence="2" type="ORF">J2Z76_002546</name>
</gene>
<sequence length="157" mass="18025">MQKIQSSKVTRYAIYLLLIIISLCIYREVFIRYLSTDDIRVFTTLLGTSDIRRFLIKIIMDIMLGAIIAIPQLFVTANIKGKIQFNWPLSLLVGVPALIVSLGLTYDIVYNLEWPLLINGKHLYKFFAWLASGEPRNYCSFLFGYIIASSFTKKSLD</sequence>
<keyword evidence="3" id="KW-1185">Reference proteome</keyword>
<evidence type="ECO:0000313" key="2">
    <source>
        <dbReference type="EMBL" id="MBP1926677.1"/>
    </source>
</evidence>
<keyword evidence="1 2" id="KW-0812">Transmembrane</keyword>
<feature type="transmembrane region" description="Helical" evidence="1">
    <location>
        <begin position="54"/>
        <end position="75"/>
    </location>
</feature>